<evidence type="ECO:0000256" key="2">
    <source>
        <dbReference type="SAM" id="SignalP"/>
    </source>
</evidence>
<feature type="compositionally biased region" description="Low complexity" evidence="1">
    <location>
        <begin position="34"/>
        <end position="49"/>
    </location>
</feature>
<keyword evidence="5" id="KW-1185">Reference proteome</keyword>
<feature type="chain" id="PRO_5045997262" evidence="2">
    <location>
        <begin position="20"/>
        <end position="193"/>
    </location>
</feature>
<feature type="region of interest" description="Disordered" evidence="1">
    <location>
        <begin position="157"/>
        <end position="193"/>
    </location>
</feature>
<dbReference type="Proteomes" id="UP001214854">
    <property type="component" value="Unassembled WGS sequence"/>
</dbReference>
<feature type="domain" description="DUF4142" evidence="3">
    <location>
        <begin position="56"/>
        <end position="189"/>
    </location>
</feature>
<dbReference type="InterPro" id="IPR025419">
    <property type="entry name" value="DUF4142"/>
</dbReference>
<feature type="compositionally biased region" description="Basic and acidic residues" evidence="1">
    <location>
        <begin position="181"/>
        <end position="193"/>
    </location>
</feature>
<dbReference type="Pfam" id="PF13628">
    <property type="entry name" value="DUF4142"/>
    <property type="match status" value="1"/>
</dbReference>
<evidence type="ECO:0000256" key="1">
    <source>
        <dbReference type="SAM" id="MobiDB-lite"/>
    </source>
</evidence>
<protein>
    <submittedName>
        <fullName evidence="4">DUF4142 domain-containing protein</fullName>
    </submittedName>
</protein>
<reference evidence="4 5" key="1">
    <citation type="submission" date="2023-01" db="EMBL/GenBank/DDBJ databases">
        <title>Novel species of the genus Asticcacaulis isolated from rivers.</title>
        <authorList>
            <person name="Lu H."/>
        </authorList>
    </citation>
    <scope>NUCLEOTIDE SEQUENCE [LARGE SCALE GENOMIC DNA]</scope>
    <source>
        <strain evidence="4 5">BYS171W</strain>
    </source>
</reference>
<dbReference type="InterPro" id="IPR012347">
    <property type="entry name" value="Ferritin-like"/>
</dbReference>
<evidence type="ECO:0000313" key="4">
    <source>
        <dbReference type="EMBL" id="MDC7682260.1"/>
    </source>
</evidence>
<keyword evidence="2" id="KW-0732">Signal</keyword>
<gene>
    <name evidence="4" type="ORF">PQU92_03175</name>
</gene>
<dbReference type="PROSITE" id="PS51257">
    <property type="entry name" value="PROKAR_LIPOPROTEIN"/>
    <property type="match status" value="1"/>
</dbReference>
<sequence length="193" mass="20668">MILKKTLLTASLAGFLAVAACSSPKEEAAEEASESASESVTSVYDSASSSASENVDFAGRATVAGLFEIESSKLAIERTKNADLKAFAQRMVTDQTKAATELKTAITAAGLTPPKEGLDEEHANLLNDLKNAKPEEFDAKYIDAQQKAHDKTVDLFEKESKDGQAGPVKDFATKTMPTLQSHHDAIKAIDEKY</sequence>
<accession>A0ABT5HQB2</accession>
<dbReference type="EMBL" id="JAQQKX010000002">
    <property type="protein sequence ID" value="MDC7682260.1"/>
    <property type="molecule type" value="Genomic_DNA"/>
</dbReference>
<feature type="region of interest" description="Disordered" evidence="1">
    <location>
        <begin position="26"/>
        <end position="49"/>
    </location>
</feature>
<organism evidence="4 5">
    <name type="scientific">Asticcacaulis aquaticus</name>
    <dbReference type="NCBI Taxonomy" id="2984212"/>
    <lineage>
        <taxon>Bacteria</taxon>
        <taxon>Pseudomonadati</taxon>
        <taxon>Pseudomonadota</taxon>
        <taxon>Alphaproteobacteria</taxon>
        <taxon>Caulobacterales</taxon>
        <taxon>Caulobacteraceae</taxon>
        <taxon>Asticcacaulis</taxon>
    </lineage>
</organism>
<feature type="signal peptide" evidence="2">
    <location>
        <begin position="1"/>
        <end position="19"/>
    </location>
</feature>
<name>A0ABT5HQB2_9CAUL</name>
<dbReference type="Gene3D" id="1.20.1260.10">
    <property type="match status" value="1"/>
</dbReference>
<evidence type="ECO:0000259" key="3">
    <source>
        <dbReference type="Pfam" id="PF13628"/>
    </source>
</evidence>
<dbReference type="RefSeq" id="WP_272746770.1">
    <property type="nucleotide sequence ID" value="NZ_JAQQKX010000002.1"/>
</dbReference>
<evidence type="ECO:0000313" key="5">
    <source>
        <dbReference type="Proteomes" id="UP001214854"/>
    </source>
</evidence>
<dbReference type="PANTHER" id="PTHR38593:SF1">
    <property type="entry name" value="BLR2558 PROTEIN"/>
    <property type="match status" value="1"/>
</dbReference>
<comment type="caution">
    <text evidence="4">The sequence shown here is derived from an EMBL/GenBank/DDBJ whole genome shotgun (WGS) entry which is preliminary data.</text>
</comment>
<proteinExistence type="predicted"/>
<dbReference type="PANTHER" id="PTHR38593">
    <property type="entry name" value="BLR2558 PROTEIN"/>
    <property type="match status" value="1"/>
</dbReference>